<dbReference type="PRINTS" id="PR01780">
    <property type="entry name" value="LANTIREGPROT"/>
</dbReference>
<keyword evidence="4" id="KW-1003">Cell membrane</keyword>
<dbReference type="InterPro" id="IPR003661">
    <property type="entry name" value="HisK_dim/P_dom"/>
</dbReference>
<keyword evidence="17" id="KW-1185">Reference proteome</keyword>
<keyword evidence="5" id="KW-0597">Phosphoprotein</keyword>
<dbReference type="PANTHER" id="PTHR45528:SF1">
    <property type="entry name" value="SENSOR HISTIDINE KINASE CPXA"/>
    <property type="match status" value="1"/>
</dbReference>
<evidence type="ECO:0000256" key="4">
    <source>
        <dbReference type="ARBA" id="ARBA00022475"/>
    </source>
</evidence>
<evidence type="ECO:0000256" key="14">
    <source>
        <dbReference type="SAM" id="Phobius"/>
    </source>
</evidence>
<evidence type="ECO:0000313" key="17">
    <source>
        <dbReference type="Proteomes" id="UP000830343"/>
    </source>
</evidence>
<dbReference type="InterPro" id="IPR050398">
    <property type="entry name" value="HssS/ArlS-like"/>
</dbReference>
<comment type="subcellular location">
    <subcellularLocation>
        <location evidence="2">Cell membrane</location>
        <topology evidence="2">Multi-pass membrane protein</topology>
    </subcellularLocation>
</comment>
<evidence type="ECO:0000256" key="9">
    <source>
        <dbReference type="ARBA" id="ARBA00022777"/>
    </source>
</evidence>
<feature type="domain" description="Histidine kinase" evidence="15">
    <location>
        <begin position="89"/>
        <end position="296"/>
    </location>
</feature>
<evidence type="ECO:0000256" key="13">
    <source>
        <dbReference type="ARBA" id="ARBA00023136"/>
    </source>
</evidence>
<evidence type="ECO:0000256" key="12">
    <source>
        <dbReference type="ARBA" id="ARBA00023012"/>
    </source>
</evidence>
<dbReference type="Gene3D" id="3.30.565.10">
    <property type="entry name" value="Histidine kinase-like ATPase, C-terminal domain"/>
    <property type="match status" value="1"/>
</dbReference>
<feature type="transmembrane region" description="Helical" evidence="14">
    <location>
        <begin position="6"/>
        <end position="24"/>
    </location>
</feature>
<evidence type="ECO:0000256" key="6">
    <source>
        <dbReference type="ARBA" id="ARBA00022679"/>
    </source>
</evidence>
<evidence type="ECO:0000256" key="3">
    <source>
        <dbReference type="ARBA" id="ARBA00012438"/>
    </source>
</evidence>
<dbReference type="InterPro" id="IPR008358">
    <property type="entry name" value="Sig_transdc_His_kin/Pase_MprB"/>
</dbReference>
<dbReference type="InterPro" id="IPR003594">
    <property type="entry name" value="HATPase_dom"/>
</dbReference>
<evidence type="ECO:0000256" key="5">
    <source>
        <dbReference type="ARBA" id="ARBA00022553"/>
    </source>
</evidence>
<dbReference type="InterPro" id="IPR036097">
    <property type="entry name" value="HisK_dim/P_sf"/>
</dbReference>
<evidence type="ECO:0000313" key="16">
    <source>
        <dbReference type="EMBL" id="UOB20223.1"/>
    </source>
</evidence>
<keyword evidence="7 14" id="KW-0812">Transmembrane</keyword>
<dbReference type="CDD" id="cd00082">
    <property type="entry name" value="HisKA"/>
    <property type="match status" value="1"/>
</dbReference>
<sequence length="296" mass="34370">MGIAFVIVIFVCIVSGILNVMYHYDLNKIAQQIKEVNEIKQTNERIRTSTHVKAINEVTDGINDLIDLQILERTRHKKAMQSQKEEWANVSHDLRTPLTSLRGYMEVIQKETLDEAARQCYLSVMERKVDDLIERINTFYDVSLIESESIKLEREYIEINSIINDVLLLYFKEIGHKELDIQITETMHKIYIDKQATIRIINNVVINALRFAERYIHIHYEQSGDKLIVTIENDTKEKVTNPARLFERSVMGDSSRQGTHNGLGLYIVKKLMELQDGTAHIEVDDQAFKMKLVFEG</sequence>
<evidence type="ECO:0000256" key="7">
    <source>
        <dbReference type="ARBA" id="ARBA00022692"/>
    </source>
</evidence>
<evidence type="ECO:0000259" key="15">
    <source>
        <dbReference type="PROSITE" id="PS50109"/>
    </source>
</evidence>
<dbReference type="SMART" id="SM00388">
    <property type="entry name" value="HisKA"/>
    <property type="match status" value="1"/>
</dbReference>
<dbReference type="Gene3D" id="1.10.287.130">
    <property type="match status" value="1"/>
</dbReference>
<keyword evidence="11 14" id="KW-1133">Transmembrane helix</keyword>
<keyword evidence="12" id="KW-0902">Two-component regulatory system</keyword>
<dbReference type="SUPFAM" id="SSF55874">
    <property type="entry name" value="ATPase domain of HSP90 chaperone/DNA topoisomerase II/histidine kinase"/>
    <property type="match status" value="1"/>
</dbReference>
<reference evidence="16" key="1">
    <citation type="submission" date="2022-03" db="EMBL/GenBank/DDBJ databases">
        <authorList>
            <person name="Vrbovska V."/>
            <person name="Kovarovic V."/>
            <person name="Botka T."/>
            <person name="Pantucek R."/>
        </authorList>
    </citation>
    <scope>NUCLEOTIDE SEQUENCE</scope>
    <source>
        <strain evidence="16">CCM 2609</strain>
    </source>
</reference>
<keyword evidence="9 16" id="KW-0418">Kinase</keyword>
<dbReference type="GO" id="GO:0016301">
    <property type="term" value="F:kinase activity"/>
    <property type="evidence" value="ECO:0007669"/>
    <property type="project" value="UniProtKB-KW"/>
</dbReference>
<gene>
    <name evidence="16" type="ORF">MRZ06_09510</name>
</gene>
<organism evidence="16 17">
    <name type="scientific">Macrococcus armenti</name>
    <dbReference type="NCBI Taxonomy" id="2875764"/>
    <lineage>
        <taxon>Bacteria</taxon>
        <taxon>Bacillati</taxon>
        <taxon>Bacillota</taxon>
        <taxon>Bacilli</taxon>
        <taxon>Bacillales</taxon>
        <taxon>Staphylococcaceae</taxon>
        <taxon>Macrococcus</taxon>
    </lineage>
</organism>
<proteinExistence type="predicted"/>
<evidence type="ECO:0000256" key="8">
    <source>
        <dbReference type="ARBA" id="ARBA00022741"/>
    </source>
</evidence>
<dbReference type="Proteomes" id="UP000830343">
    <property type="component" value="Chromosome"/>
</dbReference>
<keyword evidence="13 14" id="KW-0472">Membrane</keyword>
<dbReference type="SMART" id="SM00387">
    <property type="entry name" value="HATPase_c"/>
    <property type="match status" value="1"/>
</dbReference>
<dbReference type="EC" id="2.7.13.3" evidence="3"/>
<dbReference type="Pfam" id="PF02518">
    <property type="entry name" value="HATPase_c"/>
    <property type="match status" value="1"/>
</dbReference>
<dbReference type="Pfam" id="PF00512">
    <property type="entry name" value="HisKA"/>
    <property type="match status" value="1"/>
</dbReference>
<evidence type="ECO:0000256" key="2">
    <source>
        <dbReference type="ARBA" id="ARBA00004651"/>
    </source>
</evidence>
<dbReference type="InterPro" id="IPR005467">
    <property type="entry name" value="His_kinase_dom"/>
</dbReference>
<name>A0ABY3ZTK1_9STAP</name>
<keyword evidence="8" id="KW-0547">Nucleotide-binding</keyword>
<keyword evidence="10" id="KW-0067">ATP-binding</keyword>
<dbReference type="RefSeq" id="WP_243365601.1">
    <property type="nucleotide sequence ID" value="NZ_CP094348.1"/>
</dbReference>
<comment type="catalytic activity">
    <reaction evidence="1">
        <text>ATP + protein L-histidine = ADP + protein N-phospho-L-histidine.</text>
        <dbReference type="EC" id="2.7.13.3"/>
    </reaction>
</comment>
<dbReference type="PANTHER" id="PTHR45528">
    <property type="entry name" value="SENSOR HISTIDINE KINASE CPXA"/>
    <property type="match status" value="1"/>
</dbReference>
<dbReference type="PROSITE" id="PS50109">
    <property type="entry name" value="HIS_KIN"/>
    <property type="match status" value="1"/>
</dbReference>
<evidence type="ECO:0000256" key="11">
    <source>
        <dbReference type="ARBA" id="ARBA00022989"/>
    </source>
</evidence>
<accession>A0ABY3ZTK1</accession>
<evidence type="ECO:0000256" key="10">
    <source>
        <dbReference type="ARBA" id="ARBA00022840"/>
    </source>
</evidence>
<protein>
    <recommendedName>
        <fullName evidence="3">histidine kinase</fullName>
        <ecNumber evidence="3">2.7.13.3</ecNumber>
    </recommendedName>
</protein>
<dbReference type="SUPFAM" id="SSF47384">
    <property type="entry name" value="Homodimeric domain of signal transducing histidine kinase"/>
    <property type="match status" value="1"/>
</dbReference>
<dbReference type="InterPro" id="IPR036890">
    <property type="entry name" value="HATPase_C_sf"/>
</dbReference>
<reference evidence="16" key="2">
    <citation type="submission" date="2022-04" db="EMBL/GenBank/DDBJ databases">
        <title>Antimicrobial genetic elements in methicillin-resistant Macrococcus armenti.</title>
        <authorList>
            <person name="Keller J.E."/>
            <person name="Schwendener S."/>
            <person name="Pantucek R."/>
            <person name="Perreten V."/>
        </authorList>
    </citation>
    <scope>NUCLEOTIDE SEQUENCE</scope>
    <source>
        <strain evidence="16">CCM 2609</strain>
    </source>
</reference>
<dbReference type="EMBL" id="CP094348">
    <property type="protein sequence ID" value="UOB20223.1"/>
    <property type="molecule type" value="Genomic_DNA"/>
</dbReference>
<keyword evidence="6" id="KW-0808">Transferase</keyword>
<evidence type="ECO:0000256" key="1">
    <source>
        <dbReference type="ARBA" id="ARBA00000085"/>
    </source>
</evidence>